<evidence type="ECO:0000313" key="7">
    <source>
        <dbReference type="EMBL" id="KXG52554.1"/>
    </source>
</evidence>
<feature type="repeat" description="ANK" evidence="3">
    <location>
        <begin position="1450"/>
        <end position="1479"/>
    </location>
</feature>
<name>A0A135LU95_PENPA</name>
<evidence type="ECO:0000256" key="3">
    <source>
        <dbReference type="PROSITE-ProRule" id="PRU00023"/>
    </source>
</evidence>
<dbReference type="Pfam" id="PF12796">
    <property type="entry name" value="Ank_2"/>
    <property type="match status" value="6"/>
</dbReference>
<reference evidence="7 8" key="1">
    <citation type="journal article" date="2016" name="BMC Genomics">
        <title>Genome sequencing and secondary metabolism of the postharvest pathogen Penicillium griseofulvum.</title>
        <authorList>
            <person name="Banani H."/>
            <person name="Marcet-Houben M."/>
            <person name="Ballester A.R."/>
            <person name="Abbruscato P."/>
            <person name="Gonzalez-Candelas L."/>
            <person name="Gabaldon T."/>
            <person name="Spadaro D."/>
        </authorList>
    </citation>
    <scope>NUCLEOTIDE SEQUENCE [LARGE SCALE GENOMIC DNA]</scope>
    <source>
        <strain evidence="7 8">PG3</strain>
    </source>
</reference>
<dbReference type="Pfam" id="PF17100">
    <property type="entry name" value="NACHT_N"/>
    <property type="match status" value="1"/>
</dbReference>
<dbReference type="SUPFAM" id="SSF52540">
    <property type="entry name" value="P-loop containing nucleoside triphosphate hydrolases"/>
    <property type="match status" value="1"/>
</dbReference>
<keyword evidence="2 3" id="KW-0040">ANK repeat</keyword>
<dbReference type="Pfam" id="PF24883">
    <property type="entry name" value="NPHP3_N"/>
    <property type="match status" value="1"/>
</dbReference>
<dbReference type="Proteomes" id="UP000070168">
    <property type="component" value="Unassembled WGS sequence"/>
</dbReference>
<dbReference type="Pfam" id="PF22939">
    <property type="entry name" value="WHD_GPIID"/>
    <property type="match status" value="1"/>
</dbReference>
<evidence type="ECO:0000259" key="5">
    <source>
        <dbReference type="Pfam" id="PF22939"/>
    </source>
</evidence>
<dbReference type="PROSITE" id="PS50088">
    <property type="entry name" value="ANK_REPEAT"/>
    <property type="match status" value="14"/>
</dbReference>
<dbReference type="OMA" id="YYKAYYK"/>
<sequence length="2014" mass="221432">MTTPQTSSLWALALSTLPEKDQRIFKLQNTSSTDTKQALNDILLALERHRDRCTRDKWTTISIGGKELIIRDVCAKIAAYVEKFMTVVDVAVQYDPVHAALPWAGVRFLLQLTFSGFEAFGVIVEGLEKATGLIARCGILEALFIRHGNKTTEGRLGLEREMVKLYSVILGFICRAKRHHDSSRIKRALNLTSRASIQESVEQMEAAEQRVLASKGLVDSERVEDIHHGIRTMLLNVTSRADDVANTQTRLKATLVDLEQPLVRITDQVSDLHGDLKESERNELLRWISPVRAQQHYREALASVLSGSGEWLTHNQRFVTWRDSSSSETFWIHGIPGCGKTKLAAIVIRHLRQRTGGASQPAPIAHFFCSKNPAEPERTDPQDIFRSLLKQVSLADEKGFGIRSPLLEAYKSRQAEARHTGERPVPLSVEECVEVMCEIGRVAPFTIVIDALDECSSQQRRILLEALEKVRQRCRDIVKIFVSSRHEEDISVSFEKGEVLEVTSQANHEDLKRFVEVEVEKFVKRWSTMHDESTAVLQKLEEEIKEAFMARAQGMFLWVTLQLESISDTEHVKDIDSIREVLTSLPPTLSQSYEAIYRRIKSMSGSTRRVAIQSFQWLLCAKRKLSILEFVAAMGMPSSQPSHVSARSIRDYCCNLVVIDNEEDTFRLVHSTVREFLETLPEFSTGDSNATVASRCLDLYSRDEIKSDLLSYATWHWPAHVEQLSGSPQRAAIKPALLGFFTEEEHFEDWLDYLDALTIEEGPSWSNSLHRKLAASFASPPSPLFVVSCFGLEEVFESSEITPAMDVNQNNRHGTSALYLCARWGHIAITRRLLELGAAVDAPGSQYGSALQAASFAGNEEIVQILLEKGASFSPAEASLAGKAEYSSPLQAALANGHGRVARLFIGKGCKLTTQKQFDDAIETASFKGNIDIVEGLLCGKAGVFTPEIRPDPLQVALSGGKARQATRLIQEYGDDGINEEKGYFGNALAAAIASRKLGLVQLIIDAGANLDACGRFGTPLRAAVILNHFDIVRYLLEKGVNPNIEDKKLGDPLQAAASLGNVDMMLLLLEHGASVNGSGGYFGNTLQAASFNGHEKAVRLLIERGARLGKSGRYRDAVQAAVYAGHENIVEILFVAGASLKGRDHPLLCRAGTTQKRIALPETRTGTGNLDIPEILGPLEVAARRGSAILVRMLLDKGADIDSVDAGYYKNEYHSGCAYTALQIAAFWGHLPVVELLLDSGAGINAVRQTLGTPLQAALEGGHLDVADVLLSRGAEIDRHWNMFGSCLQVYSERGDLEVVQYLLDRGANIEDPGGKNGNALQVACDAGHIDIVRFLLAERADVKAPGKDLGNALQAASAKGHLDIVKLLLRQGIGVDDAYRYTKTALCLAAGNGHNQTVIYLLQKGANVDGIRTLLKEPKPPGESLQDEIQHKILWLRGPWGNQVPVATPLHLAAVSGHESTVSILLKNGANAHLEGKLRRNRWDAFNEYDFNKYDFNKLSSTPLFAASFWGYASTAKRLFQHDPWGYISHNTFTPIMEASLAHNKKAITAMLVHEAFLAGFKAEHFDGAFRYACAEGYTEFSKQILEYFVLENWPTALLLAAERGRSSVVGVLLQNGADVDIRDEGGNMALDLAIKGIKKHRNCSGSRGDPPNWIEVLTILLCGGTDTNDLSGKINEIIPDIAKHGGADILRTLDCRGYTSANGDMEKIYYMNTKHAPSTRNIKAAVLAATQRHEQSSDRIPTIRALLSLKPLLFFDDNQDVEPLTIASGKQCPDMVAILLQHIRYSRSILEVALKEAIRCGSVACARLILESQSWEPAECLELCARFIPECFSSRSRESEDMLTYLLTQGAFPNTRDPRSGETLLYIAATRHSGNAVRSVLTHGADVDLDEGEYGTALHGAAAAGNSEAVELLLSSGADTNAQNERIGTPLMAVMGQTWRQCYSGLLGTRCPFECHCCCAKVLLDWDADVDAKGGKFGTALHAARKFGNKLGIKMLLQDESDYVNSEASVF</sequence>
<evidence type="ECO:0000256" key="1">
    <source>
        <dbReference type="ARBA" id="ARBA00022737"/>
    </source>
</evidence>
<feature type="repeat" description="ANK" evidence="3">
    <location>
        <begin position="1896"/>
        <end position="1928"/>
    </location>
</feature>
<dbReference type="RefSeq" id="XP_040651090.1">
    <property type="nucleotide sequence ID" value="XM_040796552.1"/>
</dbReference>
<feature type="domain" description="GPI inositol-deacylase winged helix" evidence="5">
    <location>
        <begin position="607"/>
        <end position="677"/>
    </location>
</feature>
<dbReference type="InterPro" id="IPR036770">
    <property type="entry name" value="Ankyrin_rpt-contain_sf"/>
</dbReference>
<organism evidence="7 8">
    <name type="scientific">Penicillium patulum</name>
    <name type="common">Penicillium griseofulvum</name>
    <dbReference type="NCBI Taxonomy" id="5078"/>
    <lineage>
        <taxon>Eukaryota</taxon>
        <taxon>Fungi</taxon>
        <taxon>Dikarya</taxon>
        <taxon>Ascomycota</taxon>
        <taxon>Pezizomycotina</taxon>
        <taxon>Eurotiomycetes</taxon>
        <taxon>Eurotiomycetidae</taxon>
        <taxon>Eurotiales</taxon>
        <taxon>Aspergillaceae</taxon>
        <taxon>Penicillium</taxon>
    </lineage>
</organism>
<dbReference type="PANTHER" id="PTHR24198:SF194">
    <property type="entry name" value="INVERSIN-A"/>
    <property type="match status" value="1"/>
</dbReference>
<feature type="repeat" description="ANK" evidence="3">
    <location>
        <begin position="813"/>
        <end position="845"/>
    </location>
</feature>
<dbReference type="SMART" id="SM00248">
    <property type="entry name" value="ANK"/>
    <property type="match status" value="23"/>
</dbReference>
<dbReference type="STRING" id="5078.A0A135LU95"/>
<feature type="repeat" description="ANK" evidence="3">
    <location>
        <begin position="1049"/>
        <end position="1081"/>
    </location>
</feature>
<dbReference type="InterPro" id="IPR002110">
    <property type="entry name" value="Ankyrin_rpt"/>
</dbReference>
<dbReference type="Gene3D" id="1.25.40.20">
    <property type="entry name" value="Ankyrin repeat-containing domain"/>
    <property type="match status" value="6"/>
</dbReference>
<keyword evidence="8" id="KW-1185">Reference proteome</keyword>
<dbReference type="Pfam" id="PF00023">
    <property type="entry name" value="Ank"/>
    <property type="match status" value="2"/>
</dbReference>
<feature type="repeat" description="ANK" evidence="3">
    <location>
        <begin position="1251"/>
        <end position="1279"/>
    </location>
</feature>
<feature type="repeat" description="ANK" evidence="3">
    <location>
        <begin position="846"/>
        <end position="878"/>
    </location>
</feature>
<dbReference type="SUPFAM" id="SSF48403">
    <property type="entry name" value="Ankyrin repeat"/>
    <property type="match status" value="4"/>
</dbReference>
<feature type="domain" description="NWD NACHT-NTPase N-terminal" evidence="4">
    <location>
        <begin position="50"/>
        <end position="208"/>
    </location>
</feature>
<feature type="repeat" description="ANK" evidence="3">
    <location>
        <begin position="1383"/>
        <end position="1415"/>
    </location>
</feature>
<feature type="repeat" description="ANK" evidence="3">
    <location>
        <begin position="1179"/>
        <end position="1207"/>
    </location>
</feature>
<dbReference type="InterPro" id="IPR027417">
    <property type="entry name" value="P-loop_NTPase"/>
</dbReference>
<dbReference type="PRINTS" id="PR01415">
    <property type="entry name" value="ANKYRIN"/>
</dbReference>
<keyword evidence="1" id="KW-0677">Repeat</keyword>
<dbReference type="InterPro" id="IPR031359">
    <property type="entry name" value="NACHT_N"/>
</dbReference>
<dbReference type="Gene3D" id="3.40.50.300">
    <property type="entry name" value="P-loop containing nucleotide triphosphate hydrolases"/>
    <property type="match status" value="1"/>
</dbReference>
<dbReference type="PANTHER" id="PTHR24198">
    <property type="entry name" value="ANKYRIN REPEAT AND PROTEIN KINASE DOMAIN-CONTAINING PROTEIN"/>
    <property type="match status" value="1"/>
</dbReference>
<accession>A0A135LU95</accession>
<evidence type="ECO:0000313" key="8">
    <source>
        <dbReference type="Proteomes" id="UP000070168"/>
    </source>
</evidence>
<dbReference type="EMBL" id="LHQR01000026">
    <property type="protein sequence ID" value="KXG52554.1"/>
    <property type="molecule type" value="Genomic_DNA"/>
</dbReference>
<dbReference type="PROSITE" id="PS50297">
    <property type="entry name" value="ANK_REP_REGION"/>
    <property type="match status" value="11"/>
</dbReference>
<feature type="repeat" description="ANK" evidence="3">
    <location>
        <begin position="1016"/>
        <end position="1048"/>
    </location>
</feature>
<feature type="repeat" description="ANK" evidence="3">
    <location>
        <begin position="1317"/>
        <end position="1349"/>
    </location>
</feature>
<evidence type="ECO:0000256" key="2">
    <source>
        <dbReference type="ARBA" id="ARBA00023043"/>
    </source>
</evidence>
<dbReference type="InterPro" id="IPR054471">
    <property type="entry name" value="GPIID_WHD"/>
</dbReference>
<feature type="domain" description="Nephrocystin 3-like N-terminal" evidence="6">
    <location>
        <begin position="307"/>
        <end position="485"/>
    </location>
</feature>
<proteinExistence type="predicted"/>
<dbReference type="OrthoDB" id="7464126at2759"/>
<feature type="repeat" description="ANK" evidence="3">
    <location>
        <begin position="1218"/>
        <end position="1250"/>
    </location>
</feature>
<feature type="repeat" description="ANK" evidence="3">
    <location>
        <begin position="1863"/>
        <end position="1895"/>
    </location>
</feature>
<dbReference type="GeneID" id="63711852"/>
<protein>
    <submittedName>
        <fullName evidence="7">Uncharacterized protein</fullName>
    </submittedName>
</protein>
<feature type="repeat" description="ANK" evidence="3">
    <location>
        <begin position="1595"/>
        <end position="1627"/>
    </location>
</feature>
<comment type="caution">
    <text evidence="7">The sequence shown here is derived from an EMBL/GenBank/DDBJ whole genome shotgun (WGS) entry which is preliminary data.</text>
</comment>
<feature type="repeat" description="ANK" evidence="3">
    <location>
        <begin position="1350"/>
        <end position="1382"/>
    </location>
</feature>
<dbReference type="InterPro" id="IPR056884">
    <property type="entry name" value="NPHP3-like_N"/>
</dbReference>
<evidence type="ECO:0000259" key="4">
    <source>
        <dbReference type="Pfam" id="PF17100"/>
    </source>
</evidence>
<evidence type="ECO:0000259" key="6">
    <source>
        <dbReference type="Pfam" id="PF24883"/>
    </source>
</evidence>
<gene>
    <name evidence="7" type="ORF">PGRI_088380</name>
</gene>